<evidence type="ECO:0000313" key="3">
    <source>
        <dbReference type="Proteomes" id="UP001516464"/>
    </source>
</evidence>
<feature type="compositionally biased region" description="Basic and acidic residues" evidence="1">
    <location>
        <begin position="73"/>
        <end position="86"/>
    </location>
</feature>
<name>A0ABQ7I198_9MICR</name>
<dbReference type="EMBL" id="SBIQ01000023">
    <property type="protein sequence ID" value="KAF7684219.1"/>
    <property type="molecule type" value="Genomic_DNA"/>
</dbReference>
<gene>
    <name evidence="2" type="ORF">TCON_0595</name>
</gene>
<feature type="region of interest" description="Disordered" evidence="1">
    <location>
        <begin position="73"/>
        <end position="98"/>
    </location>
</feature>
<dbReference type="Proteomes" id="UP001516464">
    <property type="component" value="Unassembled WGS sequence"/>
</dbReference>
<organism evidence="2 3">
    <name type="scientific">Astathelohania contejeani</name>
    <dbReference type="NCBI Taxonomy" id="164912"/>
    <lineage>
        <taxon>Eukaryota</taxon>
        <taxon>Fungi</taxon>
        <taxon>Fungi incertae sedis</taxon>
        <taxon>Microsporidia</taxon>
        <taxon>Astathelohaniidae</taxon>
        <taxon>Astathelohania</taxon>
    </lineage>
</organism>
<protein>
    <submittedName>
        <fullName evidence="2">Uncharacterized protein</fullName>
    </submittedName>
</protein>
<evidence type="ECO:0000256" key="1">
    <source>
        <dbReference type="SAM" id="MobiDB-lite"/>
    </source>
</evidence>
<reference evidence="2 3" key="1">
    <citation type="submission" date="2019-01" db="EMBL/GenBank/DDBJ databases">
        <title>Genomes sequencing and comparative genomics of infectious freshwater microsporidia, Cucumispora dikerogammari and Thelohania contejeani.</title>
        <authorList>
            <person name="Cormier A."/>
            <person name="Giraud I."/>
            <person name="Wattier R."/>
            <person name="Teixeira M."/>
            <person name="Grandjean F."/>
            <person name="Rigaud T."/>
            <person name="Cordaux R."/>
        </authorList>
    </citation>
    <scope>NUCLEOTIDE SEQUENCE [LARGE SCALE GENOMIC DNA]</scope>
    <source>
        <strain evidence="2">T1</strain>
        <tissue evidence="2">Spores</tissue>
    </source>
</reference>
<keyword evidence="3" id="KW-1185">Reference proteome</keyword>
<sequence length="247" mass="28985">MKSKKAHDNNTELKPERRKNTTFYSVKYRRISYEEYIELERKRYKEFIKQKWEEVKALGGEWIGKEFDKNINKHEPSSDSKLDSKAKHCTNPKDMPEKMENNTQTLQISHKEEENKTKKQIVSDNNIQEDVIPNIASQFKIDVEINIPLTQKNENLKNNEFNVIPTVDKICKDISYDAIELKISNKNQNGFISSIKNLVSAVAMFFCNKNIKIMARRITDNTNLNSDISSDLNNDRFHTENLKNTHR</sequence>
<proteinExistence type="predicted"/>
<evidence type="ECO:0000313" key="2">
    <source>
        <dbReference type="EMBL" id="KAF7684219.1"/>
    </source>
</evidence>
<comment type="caution">
    <text evidence="2">The sequence shown here is derived from an EMBL/GenBank/DDBJ whole genome shotgun (WGS) entry which is preliminary data.</text>
</comment>
<accession>A0ABQ7I198</accession>